<dbReference type="AGR" id="WB:WBGene00019029"/>
<dbReference type="FunCoup" id="Q336K8">
    <property type="interactions" value="35"/>
</dbReference>
<evidence type="ECO:0000259" key="2">
    <source>
        <dbReference type="Pfam" id="PF01764"/>
    </source>
</evidence>
<dbReference type="UCSC" id="F58B6.1">
    <property type="organism name" value="c. elegans"/>
</dbReference>
<evidence type="ECO:0000313" key="5">
    <source>
        <dbReference type="WormBase" id="F58B6.1"/>
    </source>
</evidence>
<dbReference type="KEGG" id="cel:CELE_F58B6.1"/>
<protein>
    <submittedName>
        <fullName evidence="3">Fungal lipase-type domain-containing protein</fullName>
    </submittedName>
</protein>
<dbReference type="HOGENOM" id="CLU_032957_0_1_1"/>
<dbReference type="InterPro" id="IPR029058">
    <property type="entry name" value="AB_hydrolase_fold"/>
</dbReference>
<dbReference type="Pfam" id="PF01764">
    <property type="entry name" value="Lipase_3"/>
    <property type="match status" value="1"/>
</dbReference>
<dbReference type="Proteomes" id="UP000001940">
    <property type="component" value="Chromosome III"/>
</dbReference>
<dbReference type="PaxDb" id="6239-F58B6.1"/>
<feature type="domain" description="Fungal lipase-type" evidence="2">
    <location>
        <begin position="98"/>
        <end position="234"/>
    </location>
</feature>
<dbReference type="WormBase" id="F58B6.1">
    <property type="protein sequence ID" value="CE39257"/>
    <property type="gene ID" value="WBGene00019029"/>
</dbReference>
<dbReference type="GO" id="GO:0006629">
    <property type="term" value="P:lipid metabolic process"/>
    <property type="evidence" value="ECO:0007669"/>
    <property type="project" value="InterPro"/>
</dbReference>
<reference evidence="3 4" key="1">
    <citation type="journal article" date="1998" name="Science">
        <title>Genome sequence of the nematode C. elegans: a platform for investigating biology.</title>
        <authorList>
            <consortium name="The C. elegans sequencing consortium"/>
            <person name="Sulson J.E."/>
            <person name="Waterston R."/>
        </authorList>
    </citation>
    <scope>NUCLEOTIDE SEQUENCE [LARGE SCALE GENOMIC DNA]</scope>
    <source>
        <strain evidence="3 4">Bristol N2</strain>
    </source>
</reference>
<dbReference type="OMA" id="LDYMIAD"/>
<dbReference type="Bgee" id="WBGene00019029">
    <property type="expression patterns" value="Expressed in adult organism and 3 other cell types or tissues"/>
</dbReference>
<name>Q336K8_CAEEL</name>
<dbReference type="PANTHER" id="PTHR45908">
    <property type="entry name" value="PROTEIN CBG11750-RELATED"/>
    <property type="match status" value="1"/>
</dbReference>
<dbReference type="eggNOG" id="KOG4569">
    <property type="taxonomic scope" value="Eukaryota"/>
</dbReference>
<dbReference type="SUPFAM" id="SSF53474">
    <property type="entry name" value="alpha/beta-Hydrolases"/>
    <property type="match status" value="1"/>
</dbReference>
<dbReference type="CDD" id="cd00519">
    <property type="entry name" value="Lipase_3"/>
    <property type="match status" value="1"/>
</dbReference>
<dbReference type="AlphaFoldDB" id="Q336K8"/>
<proteinExistence type="predicted"/>
<dbReference type="OrthoDB" id="426718at2759"/>
<dbReference type="ESTHER" id="caeel-q336k8">
    <property type="family name" value="Lipase_3"/>
</dbReference>
<gene>
    <name evidence="3" type="ORF">CELE_F58B6.1</name>
    <name evidence="3 5" type="ORF">F58B6.1</name>
</gene>
<evidence type="ECO:0000313" key="3">
    <source>
        <dbReference type="EMBL" id="CCD72046.1"/>
    </source>
</evidence>
<evidence type="ECO:0000313" key="4">
    <source>
        <dbReference type="Proteomes" id="UP000001940"/>
    </source>
</evidence>
<dbReference type="PANTHER" id="PTHR45908:SF13">
    <property type="entry name" value="FUNGAL LIPASE-LIKE DOMAIN-CONTAINING PROTEIN"/>
    <property type="match status" value="1"/>
</dbReference>
<dbReference type="Gene3D" id="3.40.50.1820">
    <property type="entry name" value="alpha/beta hydrolase"/>
    <property type="match status" value="1"/>
</dbReference>
<dbReference type="CTD" id="186497"/>
<feature type="chain" id="PRO_5004221459" evidence="1">
    <location>
        <begin position="23"/>
        <end position="304"/>
    </location>
</feature>
<dbReference type="InParanoid" id="Q336K8"/>
<evidence type="ECO:0000256" key="1">
    <source>
        <dbReference type="SAM" id="SignalP"/>
    </source>
</evidence>
<keyword evidence="1" id="KW-0732">Signal</keyword>
<keyword evidence="4" id="KW-1185">Reference proteome</keyword>
<sequence>MSQFRALFVVVFAVFAVFGTHGAPNVKATTSAYSDAFTRKYFPTIFASTEAPNATNCLNQVFTNYELRKHINVKCDKTDGLDTCSGLTLVSHDDKAIIMAFRGTKGKLQLLVESEEVLYNNKTAWYGGGNVGFYFARAFNLIWNAGMKDDFNTLNHMYPGYEVWIGGHSLGGSMAALASNFVIANGLATSSRLKMITFGEPRTGDKAFADTHDQLVPYSYRVIHKRDIVSHIPLDGQAGFHHHRNEIWYDNDMAENAKYKECDAQESPLCSDGHLDYVISDHHHYFGMYMTFYGRRNCTGDPAN</sequence>
<dbReference type="GeneID" id="186497"/>
<dbReference type="InterPro" id="IPR002921">
    <property type="entry name" value="Fungal_lipase-type"/>
</dbReference>
<accession>Q336K8</accession>
<organism evidence="3 4">
    <name type="scientific">Caenorhabditis elegans</name>
    <dbReference type="NCBI Taxonomy" id="6239"/>
    <lineage>
        <taxon>Eukaryota</taxon>
        <taxon>Metazoa</taxon>
        <taxon>Ecdysozoa</taxon>
        <taxon>Nematoda</taxon>
        <taxon>Chromadorea</taxon>
        <taxon>Rhabditida</taxon>
        <taxon>Rhabditina</taxon>
        <taxon>Rhabditomorpha</taxon>
        <taxon>Rhabditoidea</taxon>
        <taxon>Rhabditidae</taxon>
        <taxon>Peloderinae</taxon>
        <taxon>Caenorhabditis</taxon>
    </lineage>
</organism>
<feature type="signal peptide" evidence="1">
    <location>
        <begin position="1"/>
        <end position="22"/>
    </location>
</feature>
<dbReference type="PhylomeDB" id="Q336K8"/>
<dbReference type="EMBL" id="BX284603">
    <property type="protein sequence ID" value="CCD72046.1"/>
    <property type="molecule type" value="Genomic_DNA"/>
</dbReference>
<dbReference type="SMR" id="Q336K8"/>
<dbReference type="PeptideAtlas" id="Q336K8"/>
<dbReference type="RefSeq" id="NP_497335.3">
    <property type="nucleotide sequence ID" value="NM_064934.3"/>
</dbReference>